<dbReference type="AlphaFoldDB" id="A0A5J4SS73"/>
<sequence length="322" mass="35636">MKKNINLILATIICLFVSTILLLQSCSETELDSLTLENIPESYKMIGTMHNEGLEYFFKDIRTFYAINTKNGHEKILNKVDYKAMYKRSITNFCKSNKISNTSAQFYEELFDNAERKTSLRSNNTVPINEEIVKLQEEINAAIAKDGDKKDLVKFQKSLDEINKKATNTLSEIDAIAIYAATSTAFSSYIYWKENHTKWQIALNHPELLELYSDDELNKLKIKNVNLNEPESIKLKSWWGDAWGAVGEAWDTGATAMTDWWNNGGSDVVAADAGGAVTGAMAGAIGGLATAGTLSGPAAIAGGISGGCYTSIQETIEQWIKR</sequence>
<comment type="caution">
    <text evidence="1">The sequence shown here is derived from an EMBL/GenBank/DDBJ whole genome shotgun (WGS) entry which is preliminary data.</text>
</comment>
<reference evidence="1" key="1">
    <citation type="submission" date="2019-03" db="EMBL/GenBank/DDBJ databases">
        <title>Single cell metagenomics reveals metabolic interactions within the superorganism composed of flagellate Streblomastix strix and complex community of Bacteroidetes bacteria on its surface.</title>
        <authorList>
            <person name="Treitli S.C."/>
            <person name="Kolisko M."/>
            <person name="Husnik F."/>
            <person name="Keeling P."/>
            <person name="Hampl V."/>
        </authorList>
    </citation>
    <scope>NUCLEOTIDE SEQUENCE</scope>
    <source>
        <strain evidence="1">STM</strain>
    </source>
</reference>
<evidence type="ECO:0000313" key="1">
    <source>
        <dbReference type="EMBL" id="KAA6348867.1"/>
    </source>
</evidence>
<accession>A0A5J4SS73</accession>
<gene>
    <name evidence="1" type="ORF">EZS27_003667</name>
</gene>
<proteinExistence type="predicted"/>
<name>A0A5J4SS73_9ZZZZ</name>
<organism evidence="1">
    <name type="scientific">termite gut metagenome</name>
    <dbReference type="NCBI Taxonomy" id="433724"/>
    <lineage>
        <taxon>unclassified sequences</taxon>
        <taxon>metagenomes</taxon>
        <taxon>organismal metagenomes</taxon>
    </lineage>
</organism>
<dbReference type="EMBL" id="SNRY01000058">
    <property type="protein sequence ID" value="KAA6348867.1"/>
    <property type="molecule type" value="Genomic_DNA"/>
</dbReference>
<protein>
    <submittedName>
        <fullName evidence="1">Uncharacterized protein</fullName>
    </submittedName>
</protein>
<dbReference type="PROSITE" id="PS51257">
    <property type="entry name" value="PROKAR_LIPOPROTEIN"/>
    <property type="match status" value="1"/>
</dbReference>